<dbReference type="PRINTS" id="PR00171">
    <property type="entry name" value="SUGRTRNSPORT"/>
</dbReference>
<keyword evidence="3 7" id="KW-0813">Transport</keyword>
<dbReference type="Gene3D" id="1.20.1250.20">
    <property type="entry name" value="MFS general substrate transporter like domains"/>
    <property type="match status" value="1"/>
</dbReference>
<evidence type="ECO:0000256" key="1">
    <source>
        <dbReference type="ARBA" id="ARBA00004141"/>
    </source>
</evidence>
<feature type="transmembrane region" description="Helical" evidence="9">
    <location>
        <begin position="112"/>
        <end position="138"/>
    </location>
</feature>
<evidence type="ECO:0000256" key="8">
    <source>
        <dbReference type="SAM" id="MobiDB-lite"/>
    </source>
</evidence>
<feature type="transmembrane region" description="Helical" evidence="9">
    <location>
        <begin position="473"/>
        <end position="491"/>
    </location>
</feature>
<dbReference type="STRING" id="503106.A0A218ZFU3"/>
<gene>
    <name evidence="11" type="ORF">B2J93_8528</name>
</gene>
<reference evidence="11 12" key="1">
    <citation type="submission" date="2017-04" db="EMBL/GenBank/DDBJ databases">
        <title>Draft genome sequence of Marssonina coronaria NL1: causal agent of apple blotch.</title>
        <authorList>
            <person name="Cheng Q."/>
        </authorList>
    </citation>
    <scope>NUCLEOTIDE SEQUENCE [LARGE SCALE GENOMIC DNA]</scope>
    <source>
        <strain evidence="11 12">NL1</strain>
    </source>
</reference>
<feature type="transmembrane region" description="Helical" evidence="9">
    <location>
        <begin position="443"/>
        <end position="461"/>
    </location>
</feature>
<dbReference type="InParanoid" id="A0A218ZFU3"/>
<dbReference type="PANTHER" id="PTHR48022:SF37">
    <property type="entry name" value="MAJOR FACILITATOR SUPERFAMILY (MFS) PROFILE DOMAIN-CONTAINING PROTEIN-RELATED"/>
    <property type="match status" value="1"/>
</dbReference>
<feature type="transmembrane region" description="Helical" evidence="9">
    <location>
        <begin position="150"/>
        <end position="171"/>
    </location>
</feature>
<feature type="compositionally biased region" description="Low complexity" evidence="8">
    <location>
        <begin position="46"/>
        <end position="58"/>
    </location>
</feature>
<dbReference type="FunFam" id="1.20.1250.20:FF:000090">
    <property type="entry name" value="MFS sugar transporter, putative"/>
    <property type="match status" value="1"/>
</dbReference>
<feature type="region of interest" description="Disordered" evidence="8">
    <location>
        <begin position="1"/>
        <end position="58"/>
    </location>
</feature>
<dbReference type="Pfam" id="PF00083">
    <property type="entry name" value="Sugar_tr"/>
    <property type="match status" value="1"/>
</dbReference>
<keyword evidence="5 9" id="KW-1133">Transmembrane helix</keyword>
<keyword evidence="4 9" id="KW-0812">Transmembrane</keyword>
<evidence type="ECO:0000313" key="12">
    <source>
        <dbReference type="Proteomes" id="UP000242519"/>
    </source>
</evidence>
<feature type="domain" description="Major facilitator superfamily (MFS) profile" evidence="10">
    <location>
        <begin position="114"/>
        <end position="526"/>
    </location>
</feature>
<feature type="transmembrane region" description="Helical" evidence="9">
    <location>
        <begin position="208"/>
        <end position="228"/>
    </location>
</feature>
<dbReference type="PANTHER" id="PTHR48022">
    <property type="entry name" value="PLASTIDIC GLUCOSE TRANSPORTER 4"/>
    <property type="match status" value="1"/>
</dbReference>
<dbReference type="SUPFAM" id="SSF103473">
    <property type="entry name" value="MFS general substrate transporter"/>
    <property type="match status" value="1"/>
</dbReference>
<comment type="similarity">
    <text evidence="2 7">Belongs to the major facilitator superfamily. Sugar transporter (TC 2.A.1.1) family.</text>
</comment>
<dbReference type="Proteomes" id="UP000242519">
    <property type="component" value="Unassembled WGS sequence"/>
</dbReference>
<dbReference type="InterPro" id="IPR003663">
    <property type="entry name" value="Sugar/inositol_transpt"/>
</dbReference>
<dbReference type="GO" id="GO:0016020">
    <property type="term" value="C:membrane"/>
    <property type="evidence" value="ECO:0007669"/>
    <property type="project" value="UniProtKB-SubCell"/>
</dbReference>
<keyword evidence="11" id="KW-0762">Sugar transport</keyword>
<dbReference type="AlphaFoldDB" id="A0A218ZFU3"/>
<feature type="transmembrane region" description="Helical" evidence="9">
    <location>
        <begin position="240"/>
        <end position="261"/>
    </location>
</feature>
<protein>
    <submittedName>
        <fullName evidence="11">MFS sugar transporter</fullName>
    </submittedName>
</protein>
<accession>A0A218ZFU3</accession>
<comment type="caution">
    <text evidence="11">The sequence shown here is derived from an EMBL/GenBank/DDBJ whole genome shotgun (WGS) entry which is preliminary data.</text>
</comment>
<organism evidence="11 12">
    <name type="scientific">Diplocarpon coronariae</name>
    <dbReference type="NCBI Taxonomy" id="2795749"/>
    <lineage>
        <taxon>Eukaryota</taxon>
        <taxon>Fungi</taxon>
        <taxon>Dikarya</taxon>
        <taxon>Ascomycota</taxon>
        <taxon>Pezizomycotina</taxon>
        <taxon>Leotiomycetes</taxon>
        <taxon>Helotiales</taxon>
        <taxon>Drepanopezizaceae</taxon>
        <taxon>Diplocarpon</taxon>
    </lineage>
</organism>
<comment type="subcellular location">
    <subcellularLocation>
        <location evidence="1">Membrane</location>
        <topology evidence="1">Multi-pass membrane protein</topology>
    </subcellularLocation>
</comment>
<feature type="transmembrane region" description="Helical" evidence="9">
    <location>
        <begin position="503"/>
        <end position="522"/>
    </location>
</feature>
<keyword evidence="12" id="KW-1185">Reference proteome</keyword>
<dbReference type="InterPro" id="IPR036259">
    <property type="entry name" value="MFS_trans_sf"/>
</dbReference>
<dbReference type="OrthoDB" id="6612291at2759"/>
<dbReference type="InterPro" id="IPR005829">
    <property type="entry name" value="Sugar_transporter_CS"/>
</dbReference>
<feature type="transmembrane region" description="Helical" evidence="9">
    <location>
        <begin position="183"/>
        <end position="202"/>
    </location>
</feature>
<dbReference type="GO" id="GO:0005351">
    <property type="term" value="F:carbohydrate:proton symporter activity"/>
    <property type="evidence" value="ECO:0007669"/>
    <property type="project" value="TreeGrafter"/>
</dbReference>
<dbReference type="EMBL" id="MZNU01000054">
    <property type="protein sequence ID" value="OWP06145.1"/>
    <property type="molecule type" value="Genomic_DNA"/>
</dbReference>
<dbReference type="InterPro" id="IPR005828">
    <property type="entry name" value="MFS_sugar_transport-like"/>
</dbReference>
<dbReference type="InterPro" id="IPR020846">
    <property type="entry name" value="MFS_dom"/>
</dbReference>
<evidence type="ECO:0000256" key="5">
    <source>
        <dbReference type="ARBA" id="ARBA00022989"/>
    </source>
</evidence>
<dbReference type="NCBIfam" id="TIGR00879">
    <property type="entry name" value="SP"/>
    <property type="match status" value="1"/>
</dbReference>
<evidence type="ECO:0000256" key="4">
    <source>
        <dbReference type="ARBA" id="ARBA00022692"/>
    </source>
</evidence>
<keyword evidence="6 9" id="KW-0472">Membrane</keyword>
<name>A0A218ZFU3_9HELO</name>
<evidence type="ECO:0000259" key="10">
    <source>
        <dbReference type="PROSITE" id="PS50850"/>
    </source>
</evidence>
<evidence type="ECO:0000256" key="6">
    <source>
        <dbReference type="ARBA" id="ARBA00023136"/>
    </source>
</evidence>
<dbReference type="PROSITE" id="PS00217">
    <property type="entry name" value="SUGAR_TRANSPORT_2"/>
    <property type="match status" value="1"/>
</dbReference>
<feature type="transmembrane region" description="Helical" evidence="9">
    <location>
        <begin position="395"/>
        <end position="422"/>
    </location>
</feature>
<evidence type="ECO:0000256" key="2">
    <source>
        <dbReference type="ARBA" id="ARBA00010992"/>
    </source>
</evidence>
<evidence type="ECO:0000256" key="7">
    <source>
        <dbReference type="RuleBase" id="RU003346"/>
    </source>
</evidence>
<evidence type="ECO:0000313" key="11">
    <source>
        <dbReference type="EMBL" id="OWP06145.1"/>
    </source>
</evidence>
<dbReference type="PROSITE" id="PS50850">
    <property type="entry name" value="MFS"/>
    <property type="match status" value="1"/>
</dbReference>
<feature type="transmembrane region" description="Helical" evidence="9">
    <location>
        <begin position="273"/>
        <end position="294"/>
    </location>
</feature>
<evidence type="ECO:0000256" key="3">
    <source>
        <dbReference type="ARBA" id="ARBA00022448"/>
    </source>
</evidence>
<evidence type="ECO:0000256" key="9">
    <source>
        <dbReference type="SAM" id="Phobius"/>
    </source>
</evidence>
<sequence>MALQMATPGLTGLARGRGGGGGNRDGDGDEAVPRSYPSSLPPQKASPSSSISRPHSRPSVRSLESIKGALFPGDDLSSHPSSFVVGVPCEVNRRYPSGQTAIMALRPKVYQFLVGVFASMGSILFGYDLGVIASVIAASNFKEYFHNPSTTHTGIVVSFFTGGAFCGAGLAGPSGDRLGRRMTIVIGSVVYLLGGSLQTGAANLDMMWAGRWLAGVGVGFLVMIIPLYQSEIAHPSIRGMITSLQQFMLGLGAFIAGWISYGTYVGLSNQAQWRLPLAIQMLPAIVLGALIFTFPESPRVSLKTLARLHSNGDEDDPWVRAEFDQIQESLTDEHENEAKSYLDLFTNRSSFRRVLIACALQASIQMTGVSAIQYYSVDIYGSIGIRGDEALKYQAINNIIALVGEAICVLFVCFLVACVLIAKFPVGNSNNKAASWGFISMTWLYNFSFSATCGPISWVIPAEIFDTRTRSKGVSIATMVSFAFNTLIGQVTGTAMQNIGYRYYFVFIICNFTNALFFYLFLPETKDLPLEEMNYLFTNAPWIVAMHDKALYQANYAGDLERRAAEIQDKHLAVDTHEKQV</sequence>
<dbReference type="InterPro" id="IPR050360">
    <property type="entry name" value="MFS_Sugar_Transporters"/>
</dbReference>
<proteinExistence type="inferred from homology"/>